<evidence type="ECO:0000256" key="1">
    <source>
        <dbReference type="SAM" id="MobiDB-lite"/>
    </source>
</evidence>
<protein>
    <submittedName>
        <fullName evidence="2">SIT4 phosphatase-associated family protein</fullName>
    </submittedName>
</protein>
<feature type="compositionally biased region" description="Basic and acidic residues" evidence="1">
    <location>
        <begin position="270"/>
        <end position="281"/>
    </location>
</feature>
<gene>
    <name evidence="2" type="ORF">STAS_11873</name>
</gene>
<name>A0A5A7PRT8_STRAF</name>
<feature type="region of interest" description="Disordered" evidence="1">
    <location>
        <begin position="300"/>
        <end position="324"/>
    </location>
</feature>
<feature type="compositionally biased region" description="Basic and acidic residues" evidence="1">
    <location>
        <begin position="63"/>
        <end position="80"/>
    </location>
</feature>
<proteinExistence type="predicted"/>
<evidence type="ECO:0000313" key="2">
    <source>
        <dbReference type="EMBL" id="GER35583.1"/>
    </source>
</evidence>
<feature type="region of interest" description="Disordered" evidence="1">
    <location>
        <begin position="1"/>
        <end position="97"/>
    </location>
</feature>
<feature type="compositionally biased region" description="Polar residues" evidence="1">
    <location>
        <begin position="42"/>
        <end position="56"/>
    </location>
</feature>
<evidence type="ECO:0000313" key="3">
    <source>
        <dbReference type="Proteomes" id="UP000325081"/>
    </source>
</evidence>
<accession>A0A5A7PRT8</accession>
<dbReference type="OrthoDB" id="1751945at2759"/>
<dbReference type="AlphaFoldDB" id="A0A5A7PRT8"/>
<dbReference type="Proteomes" id="UP000325081">
    <property type="component" value="Unassembled WGS sequence"/>
</dbReference>
<dbReference type="EMBL" id="BKCP01004984">
    <property type="protein sequence ID" value="GER35583.1"/>
    <property type="molecule type" value="Genomic_DNA"/>
</dbReference>
<organism evidence="2 3">
    <name type="scientific">Striga asiatica</name>
    <name type="common">Asiatic witchweed</name>
    <name type="synonym">Buchnera asiatica</name>
    <dbReference type="NCBI Taxonomy" id="4170"/>
    <lineage>
        <taxon>Eukaryota</taxon>
        <taxon>Viridiplantae</taxon>
        <taxon>Streptophyta</taxon>
        <taxon>Embryophyta</taxon>
        <taxon>Tracheophyta</taxon>
        <taxon>Spermatophyta</taxon>
        <taxon>Magnoliopsida</taxon>
        <taxon>eudicotyledons</taxon>
        <taxon>Gunneridae</taxon>
        <taxon>Pentapetalae</taxon>
        <taxon>asterids</taxon>
        <taxon>lamiids</taxon>
        <taxon>Lamiales</taxon>
        <taxon>Orobanchaceae</taxon>
        <taxon>Buchnereae</taxon>
        <taxon>Striga</taxon>
    </lineage>
</organism>
<comment type="caution">
    <text evidence="2">The sequence shown here is derived from an EMBL/GenBank/DDBJ whole genome shotgun (WGS) entry which is preliminary data.</text>
</comment>
<reference evidence="3" key="1">
    <citation type="journal article" date="2019" name="Curr. Biol.">
        <title>Genome Sequence of Striga asiatica Provides Insight into the Evolution of Plant Parasitism.</title>
        <authorList>
            <person name="Yoshida S."/>
            <person name="Kim S."/>
            <person name="Wafula E.K."/>
            <person name="Tanskanen J."/>
            <person name="Kim Y.M."/>
            <person name="Honaas L."/>
            <person name="Yang Z."/>
            <person name="Spallek T."/>
            <person name="Conn C.E."/>
            <person name="Ichihashi Y."/>
            <person name="Cheong K."/>
            <person name="Cui S."/>
            <person name="Der J.P."/>
            <person name="Gundlach H."/>
            <person name="Jiao Y."/>
            <person name="Hori C."/>
            <person name="Ishida J.K."/>
            <person name="Kasahara H."/>
            <person name="Kiba T."/>
            <person name="Kim M.S."/>
            <person name="Koo N."/>
            <person name="Laohavisit A."/>
            <person name="Lee Y.H."/>
            <person name="Lumba S."/>
            <person name="McCourt P."/>
            <person name="Mortimer J.C."/>
            <person name="Mutuku J.M."/>
            <person name="Nomura T."/>
            <person name="Sasaki-Sekimoto Y."/>
            <person name="Seto Y."/>
            <person name="Wang Y."/>
            <person name="Wakatake T."/>
            <person name="Sakakibara H."/>
            <person name="Demura T."/>
            <person name="Yamaguchi S."/>
            <person name="Yoneyama K."/>
            <person name="Manabe R.I."/>
            <person name="Nelson D.C."/>
            <person name="Schulman A.H."/>
            <person name="Timko M.P."/>
            <person name="dePamphilis C.W."/>
            <person name="Choi D."/>
            <person name="Shirasu K."/>
        </authorList>
    </citation>
    <scope>NUCLEOTIDE SEQUENCE [LARGE SCALE GENOMIC DNA]</scope>
    <source>
        <strain evidence="3">cv. UVA1</strain>
    </source>
</reference>
<sequence length="392" mass="43191">MGKSPQLKKIGTPQKGVTHKTNDNVPKICGEGGKSDVDICVSDQSPMTRSRTSLALIQQIDPSLKRDNNQEDHASKRPLDEPEPGGALLKRKKVVRTARQSGIVNTPDGGSRHCATELTKKRHDRVVLSIRSVARTFPTFRSWSNDTLRARELDEIDAGSFGRGFVDPDLCLIADSRQPNKVGLKADDDGVGRDEVKSVQTYVQEFASKTLLLATTGAEILQLVERAPQVLLEDDNFLKMRDAAQRLLDVYSEVPKGHDAHHGPSQQHCTESKNSDGIDGNDKAAIDEIVRAAKRRDKERARFKRMQEEGPSYSLGLSSDDDDVANDTRHRVNVADAILGRDMGKHTVVMSPVVDAQKAGDSVLRDKLTIVEEPVLPTGKCETNVKVIRVLR</sequence>
<feature type="region of interest" description="Disordered" evidence="1">
    <location>
        <begin position="255"/>
        <end position="281"/>
    </location>
</feature>
<keyword evidence="3" id="KW-1185">Reference proteome</keyword>